<dbReference type="InterPro" id="IPR049735">
    <property type="entry name" value="NovE/LmbU-like"/>
</dbReference>
<reference evidence="1" key="1">
    <citation type="submission" date="2018-02" db="EMBL/GenBank/DDBJ databases">
        <authorList>
            <person name="Zhang L."/>
        </authorList>
    </citation>
    <scope>NUCLEOTIDE SEQUENCE</scope>
    <source>
        <strain evidence="1">XM-4-3</strain>
    </source>
</reference>
<proteinExistence type="predicted"/>
<evidence type="ECO:0000313" key="1">
    <source>
        <dbReference type="EMBL" id="AYW35133.1"/>
    </source>
</evidence>
<name>A0A3G5EA89_9ACTN</name>
<protein>
    <submittedName>
        <fullName evidence="1">Antibiotic biosynthesis protein</fullName>
    </submittedName>
</protein>
<dbReference type="AlphaFoldDB" id="A0A3G5EA89"/>
<accession>A0A3G5EA89</accession>
<sequence>MVNRAGDTDQMRTVLRRRRAPSARRGAVSAEQRRGEVLTTAVGLQIPAELAFEDWEHAGRQLSGIVNSSAWWLGDWLVYGKEHYHDRYEHGILAAGLQYQTLRNYAWVARRFEFCRRRPALSFQHHAEVASLPVEEQDRWLDRAEKAKWTTKQLREGIRLARPGESREGARAEDTRRLAVPGSHLRRWHMAAEQSGTDLQQWVLTTLDSAAARALEG</sequence>
<dbReference type="NCBIfam" id="NF038070">
    <property type="entry name" value="LmbU_fam_TF"/>
    <property type="match status" value="1"/>
</dbReference>
<organism evidence="1">
    <name type="scientific">Actinomadura sp. XM-4-3</name>
    <dbReference type="NCBI Taxonomy" id="1430130"/>
    <lineage>
        <taxon>Bacteria</taxon>
        <taxon>Bacillati</taxon>
        <taxon>Actinomycetota</taxon>
        <taxon>Actinomycetes</taxon>
        <taxon>Streptosporangiales</taxon>
        <taxon>Thermomonosporaceae</taxon>
        <taxon>Actinomadura</taxon>
    </lineage>
</organism>
<dbReference type="EMBL" id="MH005229">
    <property type="protein sequence ID" value="AYW35133.1"/>
    <property type="molecule type" value="Genomic_DNA"/>
</dbReference>